<dbReference type="GO" id="GO:0070154">
    <property type="term" value="P:mitochondrial lysyl-tRNA aminoacylation"/>
    <property type="evidence" value="ECO:0007669"/>
    <property type="project" value="EnsemblFungi"/>
</dbReference>
<feature type="domain" description="Aminoacyl-transfer RNA synthetases class-II family profile" evidence="6">
    <location>
        <begin position="194"/>
        <end position="518"/>
    </location>
</feature>
<dbReference type="PRINTS" id="PR00982">
    <property type="entry name" value="TRNASYNTHLYS"/>
</dbReference>
<dbReference type="InterPro" id="IPR018149">
    <property type="entry name" value="Lys-tRNA-synth_II_C"/>
</dbReference>
<dbReference type="GO" id="GO:0004824">
    <property type="term" value="F:lysine-tRNA ligase activity"/>
    <property type="evidence" value="ECO:0007669"/>
    <property type="project" value="UniProtKB-EC"/>
</dbReference>
<dbReference type="FunCoup" id="I6NDK2">
    <property type="interactions" value="98"/>
</dbReference>
<dbReference type="RefSeq" id="XP_003646961.1">
    <property type="nucleotide sequence ID" value="XM_003646913.1"/>
</dbReference>
<keyword evidence="4" id="KW-0067">ATP-binding</keyword>
<dbReference type="Gene3D" id="2.40.50.140">
    <property type="entry name" value="Nucleic acid-binding proteins"/>
    <property type="match status" value="1"/>
</dbReference>
<evidence type="ECO:0000256" key="1">
    <source>
        <dbReference type="ARBA" id="ARBA00013166"/>
    </source>
</evidence>
<dbReference type="EC" id="6.1.1.6" evidence="1"/>
<dbReference type="InterPro" id="IPR004364">
    <property type="entry name" value="Aa-tRNA-synt_II"/>
</dbReference>
<protein>
    <recommendedName>
        <fullName evidence="1">lysine--tRNA ligase</fullName>
        <ecNumber evidence="1">6.1.1.6</ecNumber>
    </recommendedName>
</protein>
<dbReference type="PANTHER" id="PTHR42918">
    <property type="entry name" value="LYSYL-TRNA SYNTHETASE"/>
    <property type="match status" value="1"/>
</dbReference>
<dbReference type="KEGG" id="erc:Ecym_5389"/>
<gene>
    <name evidence="7" type="ordered locus">Ecym_5389</name>
</gene>
<dbReference type="SUPFAM" id="SSF55681">
    <property type="entry name" value="Class II aaRS and biotin synthetases"/>
    <property type="match status" value="1"/>
</dbReference>
<dbReference type="GeneID" id="11471996"/>
<dbReference type="InterPro" id="IPR012340">
    <property type="entry name" value="NA-bd_OB-fold"/>
</dbReference>
<dbReference type="HOGENOM" id="CLU_008255_6_0_1"/>
<dbReference type="NCBIfam" id="TIGR00499">
    <property type="entry name" value="lysS_bact"/>
    <property type="match status" value="1"/>
</dbReference>
<dbReference type="InterPro" id="IPR002313">
    <property type="entry name" value="Lys-tRNA-ligase_II"/>
</dbReference>
<sequence>MINFRLLRVISRCYSSNKTQPLAYVNRQAEILGNLPKYYPSLSQLPRATISIKEFNAKYQETLSSDAPETVHVINGRVKAIRVVGKSMCFIDLYQQNAHLQLILSYHVMKGSVGNKDDFVGLVRGLKPGDHIQVQGYPGLSKTEQTLSLKCTLPVSMLSASQVAIPPKLSDAVKRRKNKVLDYLVNGHEVLVSRHKIISSLRTFLDSRGFIEVETPILSAKSNGANAKPFVTQLNSLGKLPLELRVAPELWLKRLCIGGMDQVYEIGKVFRNEGVDATHNPEFTTLELYKCYSSMEELIELSESLIRHICTFVDTRLAKELLQEMKANGDRFRRIELLPTLEKETGIDWRQVDLSNCAEILSVLEAQGISIPDSAKSPQQILNYLCGAVIEEKYCKSLLPTVIFHHPSIMSPLAKGDDVISKRFEVFIRGREFMNAYEEENCPQTQLAKFESQQFCKDTYEDHESMAIDYDYVNVMKYGMPPIGGLGLGIDRLCMLLLNKDRIEEVLAFGCVDDVSRQ</sequence>
<evidence type="ECO:0000313" key="7">
    <source>
        <dbReference type="EMBL" id="AET40144.1"/>
    </source>
</evidence>
<evidence type="ECO:0000256" key="3">
    <source>
        <dbReference type="ARBA" id="ARBA00022741"/>
    </source>
</evidence>
<accession>I6NDK2</accession>
<dbReference type="AlphaFoldDB" id="I6NDK2"/>
<evidence type="ECO:0000256" key="2">
    <source>
        <dbReference type="ARBA" id="ARBA00022598"/>
    </source>
</evidence>
<dbReference type="Pfam" id="PF00152">
    <property type="entry name" value="tRNA-synt_2"/>
    <property type="match status" value="1"/>
</dbReference>
<dbReference type="InParanoid" id="I6NDK2"/>
<dbReference type="SUPFAM" id="SSF50249">
    <property type="entry name" value="Nucleic acid-binding proteins"/>
    <property type="match status" value="1"/>
</dbReference>
<dbReference type="OMA" id="MQERHVD"/>
<dbReference type="Proteomes" id="UP000006790">
    <property type="component" value="Chromosome 5"/>
</dbReference>
<evidence type="ECO:0000313" key="8">
    <source>
        <dbReference type="Proteomes" id="UP000006790"/>
    </source>
</evidence>
<dbReference type="OrthoDB" id="21243at2759"/>
<proteinExistence type="predicted"/>
<dbReference type="GO" id="GO:0000049">
    <property type="term" value="F:tRNA binding"/>
    <property type="evidence" value="ECO:0007669"/>
    <property type="project" value="TreeGrafter"/>
</dbReference>
<keyword evidence="3" id="KW-0547">Nucleotide-binding</keyword>
<dbReference type="eggNOG" id="KOG1885">
    <property type="taxonomic scope" value="Eukaryota"/>
</dbReference>
<dbReference type="GO" id="GO:0008033">
    <property type="term" value="P:tRNA processing"/>
    <property type="evidence" value="ECO:0007669"/>
    <property type="project" value="EnsemblFungi"/>
</dbReference>
<dbReference type="InterPro" id="IPR045864">
    <property type="entry name" value="aa-tRNA-synth_II/BPL/LPL"/>
</dbReference>
<dbReference type="EMBL" id="CP002501">
    <property type="protein sequence ID" value="AET40144.1"/>
    <property type="molecule type" value="Genomic_DNA"/>
</dbReference>
<dbReference type="GO" id="GO:0005739">
    <property type="term" value="C:mitochondrion"/>
    <property type="evidence" value="ECO:0007669"/>
    <property type="project" value="EnsemblFungi"/>
</dbReference>
<evidence type="ECO:0000256" key="4">
    <source>
        <dbReference type="ARBA" id="ARBA00022840"/>
    </source>
</evidence>
<name>I6NDK2_ERECY</name>
<reference evidence="7 8" key="1">
    <citation type="journal article" date="2011" name="G3 (Bethesda)">
        <title>Genome evolution in the Eremothecium clade of the Saccharomyces complex revealed by comparative genomics.</title>
        <authorList>
            <person name="Wendland J."/>
            <person name="Walther A."/>
        </authorList>
    </citation>
    <scope>NUCLEOTIDE SEQUENCE [LARGE SCALE GENOMIC DNA]</scope>
    <source>
        <strain evidence="8">CBS 270.75 / DBVPG 7215 / KCTC 17166 / NRRL Y-17582</strain>
    </source>
</reference>
<dbReference type="InterPro" id="IPR006195">
    <property type="entry name" value="aa-tRNA-synth_II"/>
</dbReference>
<dbReference type="PROSITE" id="PS50862">
    <property type="entry name" value="AA_TRNA_LIGASE_II"/>
    <property type="match status" value="1"/>
</dbReference>
<organism evidence="7 8">
    <name type="scientific">Eremothecium cymbalariae (strain CBS 270.75 / DBVPG 7215 / KCTC 17166 / NRRL Y-17582)</name>
    <name type="common">Yeast</name>
    <dbReference type="NCBI Taxonomy" id="931890"/>
    <lineage>
        <taxon>Eukaryota</taxon>
        <taxon>Fungi</taxon>
        <taxon>Dikarya</taxon>
        <taxon>Ascomycota</taxon>
        <taxon>Saccharomycotina</taxon>
        <taxon>Saccharomycetes</taxon>
        <taxon>Saccharomycetales</taxon>
        <taxon>Saccharomycetaceae</taxon>
        <taxon>Eremothecium</taxon>
    </lineage>
</organism>
<keyword evidence="8" id="KW-1185">Reference proteome</keyword>
<keyword evidence="2" id="KW-0436">Ligase</keyword>
<keyword evidence="5" id="KW-0030">Aminoacyl-tRNA synthetase</keyword>
<dbReference type="STRING" id="931890.I6NDK2"/>
<dbReference type="PANTHER" id="PTHR42918:SF5">
    <property type="entry name" value="LYSINE--TRNA LIGASE, MITOCHONDRIAL"/>
    <property type="match status" value="1"/>
</dbReference>
<evidence type="ECO:0000256" key="5">
    <source>
        <dbReference type="ARBA" id="ARBA00023146"/>
    </source>
</evidence>
<evidence type="ECO:0000259" key="6">
    <source>
        <dbReference type="PROSITE" id="PS50862"/>
    </source>
</evidence>
<dbReference type="GO" id="GO:0005524">
    <property type="term" value="F:ATP binding"/>
    <property type="evidence" value="ECO:0007669"/>
    <property type="project" value="UniProtKB-KW"/>
</dbReference>
<dbReference type="Gene3D" id="3.30.930.10">
    <property type="entry name" value="Bira Bifunctional Protein, Domain 2"/>
    <property type="match status" value="1"/>
</dbReference>